<keyword evidence="1" id="KW-0808">Transferase</keyword>
<reference evidence="4" key="1">
    <citation type="submission" date="2020-11" db="EMBL/GenBank/DDBJ databases">
        <title>Isolation and identification of active actinomycetes.</title>
        <authorList>
            <person name="Yu B."/>
        </authorList>
    </citation>
    <scope>NUCLEOTIDE SEQUENCE</scope>
    <source>
        <strain evidence="4">NEAU-YB345</strain>
    </source>
</reference>
<proteinExistence type="predicted"/>
<evidence type="ECO:0000313" key="5">
    <source>
        <dbReference type="Proteomes" id="UP000657385"/>
    </source>
</evidence>
<dbReference type="SUPFAM" id="SSF55729">
    <property type="entry name" value="Acyl-CoA N-acyltransferases (Nat)"/>
    <property type="match status" value="1"/>
</dbReference>
<evidence type="ECO:0000313" key="4">
    <source>
        <dbReference type="EMBL" id="MBF9067653.1"/>
    </source>
</evidence>
<dbReference type="InterPro" id="IPR016181">
    <property type="entry name" value="Acyl_CoA_acyltransferase"/>
</dbReference>
<evidence type="ECO:0000256" key="1">
    <source>
        <dbReference type="ARBA" id="ARBA00022679"/>
    </source>
</evidence>
<dbReference type="InterPro" id="IPR056935">
    <property type="entry name" value="Rv0428c-like_C"/>
</dbReference>
<organism evidence="4 5">
    <name type="scientific">Streptacidiphilus fuscans</name>
    <dbReference type="NCBI Taxonomy" id="2789292"/>
    <lineage>
        <taxon>Bacteria</taxon>
        <taxon>Bacillati</taxon>
        <taxon>Actinomycetota</taxon>
        <taxon>Actinomycetes</taxon>
        <taxon>Kitasatosporales</taxon>
        <taxon>Streptomycetaceae</taxon>
        <taxon>Streptacidiphilus</taxon>
    </lineage>
</organism>
<dbReference type="AlphaFoldDB" id="A0A931FBP3"/>
<dbReference type="Proteomes" id="UP000657385">
    <property type="component" value="Unassembled WGS sequence"/>
</dbReference>
<gene>
    <name evidence="4" type="ORF">I2501_06320</name>
</gene>
<accession>A0A931FBP3</accession>
<name>A0A931FBP3_9ACTN</name>
<dbReference type="EMBL" id="JADPRT010000002">
    <property type="protein sequence ID" value="MBF9067653.1"/>
    <property type="molecule type" value="Genomic_DNA"/>
</dbReference>
<sequence length="340" mass="36007">MTSQGIGHAGAGVRLNPSDLGRRVMIRRVAGIDEGRQVFTDVLGVFTSWDNGVLTVVNRAGEAVEVPVTEVVAGKPVPPAPVRRSASAPELPPPAELQRIAARGWAALEQEPLGEWVLRASSGFTRRGNSAQTLGDPGLPLSEALERVRAWYAERGLPGYVEVTEPGSPAGLGAALAERGVTEAETLVRTAPLADLVRATRHAGADVRLFRTAGPEWLARYRRVSGDPVQEQAARQLLHSGRSVWFASVSLPEIGGGPAAIGRAVVDGAWVGVGAIEVVPQARRRGLATALMSALASRAAEEGATAAYLQVEADNEQAQALYDKLGFDVAYRYRYARLGS</sequence>
<feature type="domain" description="N-acetyltransferase" evidence="3">
    <location>
        <begin position="208"/>
        <end position="340"/>
    </location>
</feature>
<dbReference type="PANTHER" id="PTHR43420">
    <property type="entry name" value="ACETYLTRANSFERASE"/>
    <property type="match status" value="1"/>
</dbReference>
<evidence type="ECO:0000256" key="2">
    <source>
        <dbReference type="ARBA" id="ARBA00023315"/>
    </source>
</evidence>
<keyword evidence="5" id="KW-1185">Reference proteome</keyword>
<keyword evidence="2" id="KW-0012">Acyltransferase</keyword>
<dbReference type="InterPro" id="IPR050680">
    <property type="entry name" value="YpeA/RimI_acetyltransf"/>
</dbReference>
<dbReference type="CDD" id="cd04301">
    <property type="entry name" value="NAT_SF"/>
    <property type="match status" value="1"/>
</dbReference>
<dbReference type="Gene3D" id="3.40.630.30">
    <property type="match status" value="1"/>
</dbReference>
<dbReference type="PROSITE" id="PS51186">
    <property type="entry name" value="GNAT"/>
    <property type="match status" value="1"/>
</dbReference>
<dbReference type="PANTHER" id="PTHR43420:SF44">
    <property type="entry name" value="ACETYLTRANSFERASE YPEA"/>
    <property type="match status" value="1"/>
</dbReference>
<protein>
    <submittedName>
        <fullName evidence="4">GNAT family N-acetyltransferase</fullName>
    </submittedName>
</protein>
<dbReference type="Pfam" id="PF24553">
    <property type="entry name" value="Rv0428c_C"/>
    <property type="match status" value="1"/>
</dbReference>
<dbReference type="GO" id="GO:0016747">
    <property type="term" value="F:acyltransferase activity, transferring groups other than amino-acyl groups"/>
    <property type="evidence" value="ECO:0007669"/>
    <property type="project" value="InterPro"/>
</dbReference>
<comment type="caution">
    <text evidence="4">The sequence shown here is derived from an EMBL/GenBank/DDBJ whole genome shotgun (WGS) entry which is preliminary data.</text>
</comment>
<evidence type="ECO:0000259" key="3">
    <source>
        <dbReference type="PROSITE" id="PS51186"/>
    </source>
</evidence>
<dbReference type="InterPro" id="IPR000182">
    <property type="entry name" value="GNAT_dom"/>
</dbReference>